<feature type="domain" description="B12-binding" evidence="1">
    <location>
        <begin position="63"/>
        <end position="183"/>
    </location>
</feature>
<protein>
    <submittedName>
        <fullName evidence="2">Cobalamin-dependent protein</fullName>
    </submittedName>
</protein>
<accession>A0ABU4JAW1</accession>
<proteinExistence type="predicted"/>
<evidence type="ECO:0000313" key="2">
    <source>
        <dbReference type="EMBL" id="MDW8518147.1"/>
    </source>
</evidence>
<sequence>MGSYIENGSSLVDTYRLISTMYQIGQWWQENKISVADEHLATATCDYIIARLQFTVNKEKLPSKRALLFCVEGEGHYIGLKMLASLLEKYKWEVGNLGANLPLSYAINSIEKRRPEVVGISISQVHLLPSLKQYINEIESLTYSPTALVGGRLLQHYDLTGYGSTQTVFINELEQFEQWLFENALKQSLVSGGNMTSLSLEAIPVPLFIVDKSGQIIDFTPSVTKMFLPASDIADIIDKDSHEKLKTLVREREEKRVELTMITFDNPVALFDVYYKPEAYNNQDVFICYPVHEYMTNMQSTLNQFRSMTTQEPEHAKQTLTVIEEDQDTILQLHSLSSKRQLREMKTNVKTVLDLLTIIYPDVIEAEKAEYFDLNPAALYKNRIRAYQTFL</sequence>
<comment type="caution">
    <text evidence="2">The sequence shown here is derived from an EMBL/GenBank/DDBJ whole genome shotgun (WGS) entry which is preliminary data.</text>
</comment>
<dbReference type="Proteomes" id="UP001284771">
    <property type="component" value="Unassembled WGS sequence"/>
</dbReference>
<dbReference type="Pfam" id="PF02310">
    <property type="entry name" value="B12-binding"/>
    <property type="match status" value="1"/>
</dbReference>
<dbReference type="InterPro" id="IPR036724">
    <property type="entry name" value="Cobalamin-bd_sf"/>
</dbReference>
<dbReference type="InterPro" id="IPR036594">
    <property type="entry name" value="Meth_synthase_dom"/>
</dbReference>
<dbReference type="Gene3D" id="1.10.1240.10">
    <property type="entry name" value="Methionine synthase domain"/>
    <property type="match status" value="1"/>
</dbReference>
<organism evidence="2 3">
    <name type="scientific">Priestia flexa</name>
    <dbReference type="NCBI Taxonomy" id="86664"/>
    <lineage>
        <taxon>Bacteria</taxon>
        <taxon>Bacillati</taxon>
        <taxon>Bacillota</taxon>
        <taxon>Bacilli</taxon>
        <taxon>Bacillales</taxon>
        <taxon>Bacillaceae</taxon>
        <taxon>Priestia</taxon>
    </lineage>
</organism>
<evidence type="ECO:0000313" key="3">
    <source>
        <dbReference type="Proteomes" id="UP001284771"/>
    </source>
</evidence>
<keyword evidence="3" id="KW-1185">Reference proteome</keyword>
<dbReference type="InterPro" id="IPR006158">
    <property type="entry name" value="Cobalamin-bd"/>
</dbReference>
<gene>
    <name evidence="2" type="ORF">RIB56_18725</name>
</gene>
<dbReference type="SUPFAM" id="SSF52242">
    <property type="entry name" value="Cobalamin (vitamin B12)-binding domain"/>
    <property type="match status" value="1"/>
</dbReference>
<dbReference type="InterPro" id="IPR003759">
    <property type="entry name" value="Cbl-bd_cap"/>
</dbReference>
<evidence type="ECO:0000259" key="1">
    <source>
        <dbReference type="PROSITE" id="PS51332"/>
    </source>
</evidence>
<dbReference type="Gene3D" id="3.40.50.280">
    <property type="entry name" value="Cobalamin-binding domain"/>
    <property type="match status" value="1"/>
</dbReference>
<reference evidence="3" key="1">
    <citation type="submission" date="2023-07" db="EMBL/GenBank/DDBJ databases">
        <title>Draft genomic sequences of Priestia flexa CCM isolated from the soil of an abandoned mine contaminated by free cyanide in the high Andean zone of Tacna, Peru.</title>
        <authorList>
            <person name="Caceda Quiroz C.J."/>
            <person name="Maraza Chooque G.J."/>
            <person name="Fora Quispe G.L."/>
            <person name="Carpio Mamani M."/>
        </authorList>
    </citation>
    <scope>NUCLEOTIDE SEQUENCE [LARGE SCALE GENOMIC DNA]</scope>
    <source>
        <strain evidence="3">CCM</strain>
    </source>
</reference>
<dbReference type="CDD" id="cd02065">
    <property type="entry name" value="B12-binding_like"/>
    <property type="match status" value="1"/>
</dbReference>
<dbReference type="Pfam" id="PF02607">
    <property type="entry name" value="B12-binding_2"/>
    <property type="match status" value="1"/>
</dbReference>
<dbReference type="EMBL" id="JAWUZT010000080">
    <property type="protein sequence ID" value="MDW8518147.1"/>
    <property type="molecule type" value="Genomic_DNA"/>
</dbReference>
<name>A0ABU4JAW1_9BACI</name>
<dbReference type="PROSITE" id="PS51332">
    <property type="entry name" value="B12_BINDING"/>
    <property type="match status" value="1"/>
</dbReference>